<dbReference type="Proteomes" id="UP000434172">
    <property type="component" value="Unassembled WGS sequence"/>
</dbReference>
<evidence type="ECO:0000313" key="2">
    <source>
        <dbReference type="Proteomes" id="UP000434172"/>
    </source>
</evidence>
<dbReference type="AlphaFoldDB" id="A0A8H3WN90"/>
<gene>
    <name evidence="1" type="ORF">GQ607_002373</name>
</gene>
<proteinExistence type="predicted"/>
<protein>
    <submittedName>
        <fullName evidence="1">Uncharacterized protein</fullName>
    </submittedName>
</protein>
<organism evidence="1 2">
    <name type="scientific">Colletotrichum asianum</name>
    <dbReference type="NCBI Taxonomy" id="702518"/>
    <lineage>
        <taxon>Eukaryota</taxon>
        <taxon>Fungi</taxon>
        <taxon>Dikarya</taxon>
        <taxon>Ascomycota</taxon>
        <taxon>Pezizomycotina</taxon>
        <taxon>Sordariomycetes</taxon>
        <taxon>Hypocreomycetidae</taxon>
        <taxon>Glomerellales</taxon>
        <taxon>Glomerellaceae</taxon>
        <taxon>Colletotrichum</taxon>
        <taxon>Colletotrichum gloeosporioides species complex</taxon>
    </lineage>
</organism>
<name>A0A8H3WN90_9PEZI</name>
<evidence type="ECO:0000313" key="1">
    <source>
        <dbReference type="EMBL" id="KAF0330494.1"/>
    </source>
</evidence>
<sequence length="136" mass="15521">MLKEIRSRLKAQKVIVAMLKKKPTDQLEATHLEQSIEDSLREFAGTHGTGKNVDSGRQNWLSQVHQKWRIFLATLEAAVKSMPSASWYPTISDLSESIRKAAPTADNYRTFTVTRVRMSQFGPPQYENVHRESETC</sequence>
<keyword evidence="2" id="KW-1185">Reference proteome</keyword>
<comment type="caution">
    <text evidence="1">The sequence shown here is derived from an EMBL/GenBank/DDBJ whole genome shotgun (WGS) entry which is preliminary data.</text>
</comment>
<reference evidence="1 2" key="1">
    <citation type="submission" date="2019-12" db="EMBL/GenBank/DDBJ databases">
        <title>A genome sequence resource for the geographically widespread anthracnose pathogen Colletotrichum asianum.</title>
        <authorList>
            <person name="Meng Y."/>
        </authorList>
    </citation>
    <scope>NUCLEOTIDE SEQUENCE [LARGE SCALE GENOMIC DNA]</scope>
    <source>
        <strain evidence="1 2">ICMP 18580</strain>
    </source>
</reference>
<accession>A0A8H3WN90</accession>
<dbReference type="EMBL" id="WOWK01000007">
    <property type="protein sequence ID" value="KAF0330494.1"/>
    <property type="molecule type" value="Genomic_DNA"/>
</dbReference>